<reference evidence="11" key="2">
    <citation type="journal article" date="2021" name="J Anim Sci Technol">
        <title>Complete genome sequence of Paenibacillus konkukensis sp. nov. SK3146 as a potential probiotic strain.</title>
        <authorList>
            <person name="Jung H.I."/>
            <person name="Park S."/>
            <person name="Niu K.M."/>
            <person name="Lee S.W."/>
            <person name="Kothari D."/>
            <person name="Yi K.J."/>
            <person name="Kim S.K."/>
        </authorList>
    </citation>
    <scope>NUCLEOTIDE SEQUENCE</scope>
    <source>
        <strain evidence="11">SK3146</strain>
    </source>
</reference>
<name>A0ABY4RE03_9BACL</name>
<dbReference type="EMBL" id="CP027059">
    <property type="protein sequence ID" value="UQZ80931.1"/>
    <property type="molecule type" value="Genomic_DNA"/>
</dbReference>
<dbReference type="PROSITE" id="PS50110">
    <property type="entry name" value="RESPONSE_REGULATORY"/>
    <property type="match status" value="1"/>
</dbReference>
<evidence type="ECO:0000313" key="11">
    <source>
        <dbReference type="EMBL" id="UQZ80931.1"/>
    </source>
</evidence>
<dbReference type="InterPro" id="IPR009057">
    <property type="entry name" value="Homeodomain-like_sf"/>
</dbReference>
<dbReference type="Pfam" id="PF12833">
    <property type="entry name" value="HTH_18"/>
    <property type="match status" value="1"/>
</dbReference>
<dbReference type="Gene3D" id="1.10.10.60">
    <property type="entry name" value="Homeodomain-like"/>
    <property type="match status" value="2"/>
</dbReference>
<keyword evidence="12" id="KW-1185">Reference proteome</keyword>
<dbReference type="InterPro" id="IPR020449">
    <property type="entry name" value="Tscrpt_reg_AraC-type_HTH"/>
</dbReference>
<keyword evidence="3 8" id="KW-0597">Phosphoprotein</keyword>
<feature type="domain" description="HTH araC/xylS-type" evidence="9">
    <location>
        <begin position="242"/>
        <end position="340"/>
    </location>
</feature>
<dbReference type="PANTHER" id="PTHR42713:SF3">
    <property type="entry name" value="TRANSCRIPTIONAL REGULATORY PROTEIN HPTR"/>
    <property type="match status" value="1"/>
</dbReference>
<dbReference type="InterPro" id="IPR018060">
    <property type="entry name" value="HTH_AraC"/>
</dbReference>
<dbReference type="InterPro" id="IPR011006">
    <property type="entry name" value="CheY-like_superfamily"/>
</dbReference>
<evidence type="ECO:0000259" key="10">
    <source>
        <dbReference type="PROSITE" id="PS50110"/>
    </source>
</evidence>
<evidence type="ECO:0000256" key="6">
    <source>
        <dbReference type="ARBA" id="ARBA00023125"/>
    </source>
</evidence>
<dbReference type="RefSeq" id="WP_249863205.1">
    <property type="nucleotide sequence ID" value="NZ_CP027059.1"/>
</dbReference>
<dbReference type="Proteomes" id="UP001057134">
    <property type="component" value="Chromosome"/>
</dbReference>
<comment type="subcellular location">
    <subcellularLocation>
        <location evidence="1">Cytoplasm</location>
    </subcellularLocation>
</comment>
<dbReference type="InterPro" id="IPR018062">
    <property type="entry name" value="HTH_AraC-typ_CS"/>
</dbReference>
<accession>A0ABY4RE03</accession>
<reference evidence="11" key="1">
    <citation type="submission" date="2018-02" db="EMBL/GenBank/DDBJ databases">
        <authorList>
            <person name="Kim S.-K."/>
            <person name="Jung H.-I."/>
            <person name="Lee S.-W."/>
        </authorList>
    </citation>
    <scope>NUCLEOTIDE SEQUENCE</scope>
    <source>
        <strain evidence="11">SK3146</strain>
    </source>
</reference>
<keyword evidence="6" id="KW-0238">DNA-binding</keyword>
<evidence type="ECO:0000313" key="12">
    <source>
        <dbReference type="Proteomes" id="UP001057134"/>
    </source>
</evidence>
<evidence type="ECO:0000256" key="8">
    <source>
        <dbReference type="PROSITE-ProRule" id="PRU00169"/>
    </source>
</evidence>
<dbReference type="InterPro" id="IPR051552">
    <property type="entry name" value="HptR"/>
</dbReference>
<dbReference type="SMART" id="SM00342">
    <property type="entry name" value="HTH_ARAC"/>
    <property type="match status" value="1"/>
</dbReference>
<dbReference type="Gene3D" id="3.40.50.2300">
    <property type="match status" value="1"/>
</dbReference>
<keyword evidence="4" id="KW-0902">Two-component regulatory system</keyword>
<dbReference type="PANTHER" id="PTHR42713">
    <property type="entry name" value="HISTIDINE KINASE-RELATED"/>
    <property type="match status" value="1"/>
</dbReference>
<evidence type="ECO:0000259" key="9">
    <source>
        <dbReference type="PROSITE" id="PS01124"/>
    </source>
</evidence>
<dbReference type="Pfam" id="PF00072">
    <property type="entry name" value="Response_reg"/>
    <property type="match status" value="1"/>
</dbReference>
<feature type="modified residue" description="4-aspartylphosphate" evidence="8">
    <location>
        <position position="62"/>
    </location>
</feature>
<protein>
    <submittedName>
        <fullName evidence="11">Response regulatory protein</fullName>
    </submittedName>
</protein>
<evidence type="ECO:0000256" key="5">
    <source>
        <dbReference type="ARBA" id="ARBA00023015"/>
    </source>
</evidence>
<dbReference type="PROSITE" id="PS00041">
    <property type="entry name" value="HTH_ARAC_FAMILY_1"/>
    <property type="match status" value="1"/>
</dbReference>
<dbReference type="SUPFAM" id="SSF46689">
    <property type="entry name" value="Homeodomain-like"/>
    <property type="match status" value="2"/>
</dbReference>
<evidence type="ECO:0000256" key="1">
    <source>
        <dbReference type="ARBA" id="ARBA00004496"/>
    </source>
</evidence>
<dbReference type="SUPFAM" id="SSF52172">
    <property type="entry name" value="CheY-like"/>
    <property type="match status" value="1"/>
</dbReference>
<keyword evidence="7" id="KW-0804">Transcription</keyword>
<dbReference type="SMART" id="SM00448">
    <property type="entry name" value="REC"/>
    <property type="match status" value="1"/>
</dbReference>
<feature type="domain" description="Response regulatory" evidence="10">
    <location>
        <begin position="10"/>
        <end position="127"/>
    </location>
</feature>
<dbReference type="CDD" id="cd17536">
    <property type="entry name" value="REC_YesN-like"/>
    <property type="match status" value="1"/>
</dbReference>
<gene>
    <name evidence="11" type="ORF">SK3146_00087</name>
</gene>
<organism evidence="11 12">
    <name type="scientific">Paenibacillus konkukensis</name>
    <dbReference type="NCBI Taxonomy" id="2020716"/>
    <lineage>
        <taxon>Bacteria</taxon>
        <taxon>Bacillati</taxon>
        <taxon>Bacillota</taxon>
        <taxon>Bacilli</taxon>
        <taxon>Bacillales</taxon>
        <taxon>Paenibacillaceae</taxon>
        <taxon>Paenibacillus</taxon>
    </lineage>
</organism>
<keyword evidence="5" id="KW-0805">Transcription regulation</keyword>
<evidence type="ECO:0000256" key="2">
    <source>
        <dbReference type="ARBA" id="ARBA00022490"/>
    </source>
</evidence>
<dbReference type="PROSITE" id="PS01124">
    <property type="entry name" value="HTH_ARAC_FAMILY_2"/>
    <property type="match status" value="1"/>
</dbReference>
<dbReference type="PRINTS" id="PR00032">
    <property type="entry name" value="HTHARAC"/>
</dbReference>
<proteinExistence type="predicted"/>
<evidence type="ECO:0000256" key="7">
    <source>
        <dbReference type="ARBA" id="ARBA00023163"/>
    </source>
</evidence>
<sequence length="343" mass="40258">MIKWGESMYHVLVAEDEVWIRNAIVEMIERFDLGFKVVAQASDGMEAWNLINQCWPNVVITDIVMPQLDGLSLLQKCDEYHISMVPIVISGYENFKYAQQAMRYGATEYLLKPVPAEDLKRALTRSVERLQQFHSNHEPLHKIQHFIETMEMMNHQQLVKDAVQLILYIGKMKADTRVKSGLYRIFANKLNDQLDSVIRNYRKLPLDNDKDAEAIQSYFVKLLEEWSRHQHRDEQKNRALLKKVNEYVQKNYHKDITLSQIADYTDLSISRFCVLFKMNSGDSFINYVNMFRIEKAKHLLLDTDLKVYEVADMVGFSSLPYFNRLFKSVANQTPNEYRRSLGL</sequence>
<keyword evidence="2" id="KW-0963">Cytoplasm</keyword>
<evidence type="ECO:0000256" key="3">
    <source>
        <dbReference type="ARBA" id="ARBA00022553"/>
    </source>
</evidence>
<dbReference type="InterPro" id="IPR001789">
    <property type="entry name" value="Sig_transdc_resp-reg_receiver"/>
</dbReference>
<evidence type="ECO:0000256" key="4">
    <source>
        <dbReference type="ARBA" id="ARBA00023012"/>
    </source>
</evidence>